<feature type="domain" description="M23ase beta-sheet core" evidence="3">
    <location>
        <begin position="224"/>
        <end position="318"/>
    </location>
</feature>
<name>A0ABM7WST5_9BACT</name>
<evidence type="ECO:0000259" key="3">
    <source>
        <dbReference type="Pfam" id="PF01551"/>
    </source>
</evidence>
<keyword evidence="2" id="KW-0732">Signal</keyword>
<dbReference type="InterPro" id="IPR050570">
    <property type="entry name" value="Cell_wall_metabolism_enzyme"/>
</dbReference>
<dbReference type="SUPFAM" id="SSF51261">
    <property type="entry name" value="Duplicated hybrid motif"/>
    <property type="match status" value="1"/>
</dbReference>
<evidence type="ECO:0000313" key="5">
    <source>
        <dbReference type="Proteomes" id="UP001162891"/>
    </source>
</evidence>
<organism evidence="4 5">
    <name type="scientific">Anaeromyxobacter oryzae</name>
    <dbReference type="NCBI Taxonomy" id="2918170"/>
    <lineage>
        <taxon>Bacteria</taxon>
        <taxon>Pseudomonadati</taxon>
        <taxon>Myxococcota</taxon>
        <taxon>Myxococcia</taxon>
        <taxon>Myxococcales</taxon>
        <taxon>Cystobacterineae</taxon>
        <taxon>Anaeromyxobacteraceae</taxon>
        <taxon>Anaeromyxobacter</taxon>
    </lineage>
</organism>
<proteinExistence type="predicted"/>
<dbReference type="RefSeq" id="WP_318653855.1">
    <property type="nucleotide sequence ID" value="NZ_AP025591.1"/>
</dbReference>
<dbReference type="PANTHER" id="PTHR21666">
    <property type="entry name" value="PEPTIDASE-RELATED"/>
    <property type="match status" value="1"/>
</dbReference>
<dbReference type="CDD" id="cd12797">
    <property type="entry name" value="M23_peptidase"/>
    <property type="match status" value="1"/>
</dbReference>
<keyword evidence="5" id="KW-1185">Reference proteome</keyword>
<dbReference type="PANTHER" id="PTHR21666:SF270">
    <property type="entry name" value="MUREIN HYDROLASE ACTIVATOR ENVC"/>
    <property type="match status" value="1"/>
</dbReference>
<gene>
    <name evidence="4" type="ORF">AMOR_15150</name>
</gene>
<dbReference type="InterPro" id="IPR016047">
    <property type="entry name" value="M23ase_b-sheet_dom"/>
</dbReference>
<sequence length="334" mass="34590">MPARNTSTHLALTLAAALAAGCAGSRPKMSFAEAGLAGPATPPRETPPLAVPAEPTEPDGLALPPVAVPAPESIATERPDGPPIDAALVRFAAEARSRRGRPGPAHAFPEDAASAWQALLGELDGYLARALPQTPLLELVRARVTVEAEWDYDGRRFGVAPAPLAAAVAARVRRLAIRIDTARALGLGLFTRPPPSRLRWPVEDAGLSSVFGVRVDPLTGERRQHAGIDLAADKGRVVSAAAAGWVVRAGFTGGYGLLVEVRHPGDVTTRYGHLSAILCAPGDAVDPGQPLGLVGRTGRATGPHLHFEVWKGGVAEDPLTWLGLGAIHAASGGK</sequence>
<feature type="signal peptide" evidence="2">
    <location>
        <begin position="1"/>
        <end position="25"/>
    </location>
</feature>
<evidence type="ECO:0000256" key="2">
    <source>
        <dbReference type="SAM" id="SignalP"/>
    </source>
</evidence>
<evidence type="ECO:0000256" key="1">
    <source>
        <dbReference type="SAM" id="MobiDB-lite"/>
    </source>
</evidence>
<accession>A0ABM7WST5</accession>
<dbReference type="InterPro" id="IPR011055">
    <property type="entry name" value="Dup_hybrid_motif"/>
</dbReference>
<feature type="region of interest" description="Disordered" evidence="1">
    <location>
        <begin position="33"/>
        <end position="67"/>
    </location>
</feature>
<feature type="compositionally biased region" description="Pro residues" evidence="1">
    <location>
        <begin position="40"/>
        <end position="50"/>
    </location>
</feature>
<dbReference type="Pfam" id="PF01551">
    <property type="entry name" value="Peptidase_M23"/>
    <property type="match status" value="1"/>
</dbReference>
<feature type="chain" id="PRO_5046490959" description="M23ase beta-sheet core domain-containing protein" evidence="2">
    <location>
        <begin position="26"/>
        <end position="334"/>
    </location>
</feature>
<evidence type="ECO:0000313" key="4">
    <source>
        <dbReference type="EMBL" id="BDG02519.1"/>
    </source>
</evidence>
<dbReference type="EMBL" id="AP025591">
    <property type="protein sequence ID" value="BDG02519.1"/>
    <property type="molecule type" value="Genomic_DNA"/>
</dbReference>
<dbReference type="Gene3D" id="2.70.70.10">
    <property type="entry name" value="Glucose Permease (Domain IIA)"/>
    <property type="match status" value="1"/>
</dbReference>
<dbReference type="Proteomes" id="UP001162891">
    <property type="component" value="Chromosome"/>
</dbReference>
<dbReference type="PROSITE" id="PS51257">
    <property type="entry name" value="PROKAR_LIPOPROTEIN"/>
    <property type="match status" value="1"/>
</dbReference>
<protein>
    <recommendedName>
        <fullName evidence="3">M23ase beta-sheet core domain-containing protein</fullName>
    </recommendedName>
</protein>
<reference evidence="5" key="1">
    <citation type="journal article" date="2022" name="Int. J. Syst. Evol. Microbiol.">
        <title>Anaeromyxobacter oryzae sp. nov., Anaeromyxobacter diazotrophicus sp. nov. and Anaeromyxobacter paludicola sp. nov., isolated from paddy soils.</title>
        <authorList>
            <person name="Itoh H."/>
            <person name="Xu Z."/>
            <person name="Mise K."/>
            <person name="Masuda Y."/>
            <person name="Ushijima N."/>
            <person name="Hayakawa C."/>
            <person name="Shiratori Y."/>
            <person name="Senoo K."/>
        </authorList>
    </citation>
    <scope>NUCLEOTIDE SEQUENCE [LARGE SCALE GENOMIC DNA]</scope>
    <source>
        <strain evidence="5">Red232</strain>
    </source>
</reference>